<keyword evidence="3" id="KW-1185">Reference proteome</keyword>
<accession>A0A1G6HRZ6</accession>
<evidence type="ECO:0000256" key="1">
    <source>
        <dbReference type="SAM" id="Phobius"/>
    </source>
</evidence>
<evidence type="ECO:0000313" key="3">
    <source>
        <dbReference type="Proteomes" id="UP000198528"/>
    </source>
</evidence>
<dbReference type="RefSeq" id="WP_090844314.1">
    <property type="nucleotide sequence ID" value="NZ_FMZL01000001.1"/>
</dbReference>
<keyword evidence="1" id="KW-1133">Transmembrane helix</keyword>
<feature type="transmembrane region" description="Helical" evidence="1">
    <location>
        <begin position="80"/>
        <end position="99"/>
    </location>
</feature>
<keyword evidence="1" id="KW-0812">Transmembrane</keyword>
<feature type="transmembrane region" description="Helical" evidence="1">
    <location>
        <begin position="132"/>
        <end position="154"/>
    </location>
</feature>
<feature type="transmembrane region" description="Helical" evidence="1">
    <location>
        <begin position="108"/>
        <end position="126"/>
    </location>
</feature>
<sequence>MAYGVFTAQPLLLSSGGFSLLGTAHLSWLVACAGVVALVERAHARARRPRLVLLTASVVMLSLLASEDALMIFSHTFTKVWWPLHFCNFAEYLCLVYSIRPSHVCRELLLTLGLMGGMAAMLFPGWLSCPPYTWPVACGFMEHALIFAVSWCAVREGRGRFRLRDVRVSLAFVAAYVLFFRWLNALLGSNYGFVSGPAYGTPLEWWYDALGDPLYLLPYALCFLVAALALNLWASSWSAAARGRGGGRCEKGAQRTGLALPHRGGGHPCA</sequence>
<organism evidence="2 3">
    <name type="scientific">Parafannyhessea umbonata</name>
    <dbReference type="NCBI Taxonomy" id="604330"/>
    <lineage>
        <taxon>Bacteria</taxon>
        <taxon>Bacillati</taxon>
        <taxon>Actinomycetota</taxon>
        <taxon>Coriobacteriia</taxon>
        <taxon>Coriobacteriales</taxon>
        <taxon>Atopobiaceae</taxon>
        <taxon>Parafannyhessea</taxon>
    </lineage>
</organism>
<proteinExistence type="predicted"/>
<dbReference type="STRING" id="604330.SAMN04489857_0525"/>
<gene>
    <name evidence="2" type="ORF">SAMN04487824_101114</name>
</gene>
<feature type="transmembrane region" description="Helical" evidence="1">
    <location>
        <begin position="214"/>
        <end position="234"/>
    </location>
</feature>
<feature type="transmembrane region" description="Helical" evidence="1">
    <location>
        <begin position="166"/>
        <end position="183"/>
    </location>
</feature>
<reference evidence="3" key="1">
    <citation type="submission" date="2016-10" db="EMBL/GenBank/DDBJ databases">
        <authorList>
            <person name="Varghese N."/>
            <person name="Submissions S."/>
        </authorList>
    </citation>
    <scope>NUCLEOTIDE SEQUENCE [LARGE SCALE GENOMIC DNA]</scope>
    <source>
        <strain evidence="3">DSM 22619</strain>
    </source>
</reference>
<evidence type="ECO:0000313" key="2">
    <source>
        <dbReference type="EMBL" id="SDB97077.1"/>
    </source>
</evidence>
<keyword evidence="1" id="KW-0472">Membrane</keyword>
<dbReference type="EMBL" id="FMZL01000001">
    <property type="protein sequence ID" value="SDB97077.1"/>
    <property type="molecule type" value="Genomic_DNA"/>
</dbReference>
<dbReference type="Proteomes" id="UP000198528">
    <property type="component" value="Unassembled WGS sequence"/>
</dbReference>
<feature type="transmembrane region" description="Helical" evidence="1">
    <location>
        <begin position="51"/>
        <end position="74"/>
    </location>
</feature>
<feature type="transmembrane region" description="Helical" evidence="1">
    <location>
        <begin position="20"/>
        <end position="39"/>
    </location>
</feature>
<dbReference type="AlphaFoldDB" id="A0A1G6HRZ6"/>
<dbReference type="Pfam" id="PF14808">
    <property type="entry name" value="TMEM164"/>
    <property type="match status" value="1"/>
</dbReference>
<protein>
    <submittedName>
        <fullName evidence="2">Uncharacterized membrane protein YwaF</fullName>
    </submittedName>
</protein>
<name>A0A1G6HRZ6_9ACTN</name>